<organism evidence="1 2">
    <name type="scientific">Brevundimonas naejangsanensis</name>
    <dbReference type="NCBI Taxonomy" id="588932"/>
    <lineage>
        <taxon>Bacteria</taxon>
        <taxon>Pseudomonadati</taxon>
        <taxon>Pseudomonadota</taxon>
        <taxon>Alphaproteobacteria</taxon>
        <taxon>Caulobacterales</taxon>
        <taxon>Caulobacteraceae</taxon>
        <taxon>Brevundimonas</taxon>
    </lineage>
</organism>
<proteinExistence type="predicted"/>
<gene>
    <name evidence="1" type="ORF">DA69_05700</name>
</gene>
<protein>
    <recommendedName>
        <fullName evidence="3">N-acetyltransferase domain-containing protein</fullName>
    </recommendedName>
</protein>
<keyword evidence="2" id="KW-1185">Reference proteome</keyword>
<sequence>MEILVAEVPDGLSTTHEARHQYDDRSVAVPHGMGSIWFTVIGPRQVVMAHATFGGDQGKVQCCTIEVEPAFRKQGLATLLYLLASDTFAAPVIPSDNRTAHAIAFWNGRTEISA</sequence>
<dbReference type="Proteomes" id="UP000077603">
    <property type="component" value="Chromosome"/>
</dbReference>
<name>A0A172Y550_9CAUL</name>
<dbReference type="EMBL" id="CP015614">
    <property type="protein sequence ID" value="ANF54276.1"/>
    <property type="molecule type" value="Genomic_DNA"/>
</dbReference>
<dbReference type="AlphaFoldDB" id="A0A172Y550"/>
<evidence type="ECO:0008006" key="3">
    <source>
        <dbReference type="Google" id="ProtNLM"/>
    </source>
</evidence>
<dbReference type="KEGG" id="bne:DA69_05700"/>
<dbReference type="STRING" id="588932.DA69_05700"/>
<evidence type="ECO:0000313" key="1">
    <source>
        <dbReference type="EMBL" id="ANF54276.1"/>
    </source>
</evidence>
<dbReference type="eggNOG" id="ENOG502ZD14">
    <property type="taxonomic scope" value="Bacteria"/>
</dbReference>
<reference evidence="1 2" key="1">
    <citation type="journal article" date="2014" name="Genome Announc.">
        <title>Genome Sequence of a Promising Hydrogen-Producing Facultative Anaerobic Bacterium, Brevundimonas naejangsanensis Strain B1.</title>
        <authorList>
            <person name="Su H."/>
            <person name="Zhang T."/>
            <person name="Bao M."/>
            <person name="Jiang Y."/>
            <person name="Wang Y."/>
            <person name="Tan T."/>
        </authorList>
    </citation>
    <scope>NUCLEOTIDE SEQUENCE [LARGE SCALE GENOMIC DNA]</scope>
    <source>
        <strain evidence="1 2">B1</strain>
    </source>
</reference>
<accession>A0A172Y550</accession>
<evidence type="ECO:0000313" key="2">
    <source>
        <dbReference type="Proteomes" id="UP000077603"/>
    </source>
</evidence>